<gene>
    <name evidence="7" type="ORF">URODEC1_LOCUS32605</name>
</gene>
<proteinExistence type="inferred from homology"/>
<name>A0ABC8YDA8_9POAL</name>
<dbReference type="PANTHER" id="PTHR47991">
    <property type="entry name" value="OXOGLUTARATE/IRON-DEPENDENT DIOXYGENASE"/>
    <property type="match status" value="1"/>
</dbReference>
<protein>
    <recommendedName>
        <fullName evidence="6">Fe2OG dioxygenase domain-containing protein</fullName>
    </recommendedName>
</protein>
<evidence type="ECO:0000256" key="2">
    <source>
        <dbReference type="ARBA" id="ARBA00022723"/>
    </source>
</evidence>
<dbReference type="GO" id="GO:0016491">
    <property type="term" value="F:oxidoreductase activity"/>
    <property type="evidence" value="ECO:0007669"/>
    <property type="project" value="UniProtKB-KW"/>
</dbReference>
<dbReference type="AlphaFoldDB" id="A0ABC8YDA8"/>
<dbReference type="Gene3D" id="2.60.120.330">
    <property type="entry name" value="B-lactam Antibiotic, Isopenicillin N Synthase, Chain"/>
    <property type="match status" value="1"/>
</dbReference>
<dbReference type="InterPro" id="IPR027443">
    <property type="entry name" value="IPNS-like_sf"/>
</dbReference>
<keyword evidence="3 5" id="KW-0560">Oxidoreductase</keyword>
<dbReference type="GO" id="GO:0046872">
    <property type="term" value="F:metal ion binding"/>
    <property type="evidence" value="ECO:0007669"/>
    <property type="project" value="UniProtKB-KW"/>
</dbReference>
<evidence type="ECO:0000256" key="5">
    <source>
        <dbReference type="RuleBase" id="RU003682"/>
    </source>
</evidence>
<dbReference type="EMBL" id="OZ075126">
    <property type="protein sequence ID" value="CAL4940587.1"/>
    <property type="molecule type" value="Genomic_DNA"/>
</dbReference>
<comment type="similarity">
    <text evidence="1 5">Belongs to the iron/ascorbate-dependent oxidoreductase family.</text>
</comment>
<dbReference type="InterPro" id="IPR044861">
    <property type="entry name" value="IPNS-like_FE2OG_OXY"/>
</dbReference>
<dbReference type="FunFam" id="2.60.120.330:FF:000001">
    <property type="entry name" value="Protein SRG1"/>
    <property type="match status" value="1"/>
</dbReference>
<reference evidence="8" key="1">
    <citation type="submission" date="2024-06" db="EMBL/GenBank/DDBJ databases">
        <authorList>
            <person name="Ryan C."/>
        </authorList>
    </citation>
    <scope>NUCLEOTIDE SEQUENCE [LARGE SCALE GENOMIC DNA]</scope>
</reference>
<dbReference type="InterPro" id="IPR005123">
    <property type="entry name" value="Oxoglu/Fe-dep_dioxygenase_dom"/>
</dbReference>
<dbReference type="Pfam" id="PF03171">
    <property type="entry name" value="2OG-FeII_Oxy"/>
    <property type="match status" value="1"/>
</dbReference>
<evidence type="ECO:0000256" key="1">
    <source>
        <dbReference type="ARBA" id="ARBA00008056"/>
    </source>
</evidence>
<dbReference type="InterPro" id="IPR026992">
    <property type="entry name" value="DIOX_N"/>
</dbReference>
<dbReference type="InterPro" id="IPR050295">
    <property type="entry name" value="Plant_2OG-oxidoreductases"/>
</dbReference>
<sequence length="339" mass="38246">MGHPNRTIGSLPVPNVQALAEACKRSDEQIPERYIRPEASTDEVFSGSESDSAIPVIDFSKLCDSKSSHEELGKLGSACRQWGFFQLINHGVPDEVIQDLKKDMAEFFELPLEAKKVYSMPPNRLEGYGQAFVVSEEQKLDWADMFALVLRPIESRDMRLWPAHPPPFRNSIDRYSIETAKVARRLFEFMAKDMGCEPESLLEVFRDLPQGLRMNYYPPCRQADKVLGLSPHTDAAGLTLQLQVNDVPGLQINKDGKWFAVDALDCALVVIIGDILEILSNGKYRCVVHRAVVRPSRERISAAVFHRPCQDAVVGPLPELGGMARYRSIGYLDFMKRYF</sequence>
<organism evidence="7 8">
    <name type="scientific">Urochloa decumbens</name>
    <dbReference type="NCBI Taxonomy" id="240449"/>
    <lineage>
        <taxon>Eukaryota</taxon>
        <taxon>Viridiplantae</taxon>
        <taxon>Streptophyta</taxon>
        <taxon>Embryophyta</taxon>
        <taxon>Tracheophyta</taxon>
        <taxon>Spermatophyta</taxon>
        <taxon>Magnoliopsida</taxon>
        <taxon>Liliopsida</taxon>
        <taxon>Poales</taxon>
        <taxon>Poaceae</taxon>
        <taxon>PACMAD clade</taxon>
        <taxon>Panicoideae</taxon>
        <taxon>Panicodae</taxon>
        <taxon>Paniceae</taxon>
        <taxon>Melinidinae</taxon>
        <taxon>Urochloa</taxon>
    </lineage>
</organism>
<keyword evidence="4 5" id="KW-0408">Iron</keyword>
<accession>A0ABC8YDA8</accession>
<dbReference type="Proteomes" id="UP001497457">
    <property type="component" value="Chromosome 16b"/>
</dbReference>
<feature type="domain" description="Fe2OG dioxygenase" evidence="6">
    <location>
        <begin position="208"/>
        <end position="308"/>
    </location>
</feature>
<evidence type="ECO:0000256" key="4">
    <source>
        <dbReference type="ARBA" id="ARBA00023004"/>
    </source>
</evidence>
<reference evidence="7 8" key="2">
    <citation type="submission" date="2024-10" db="EMBL/GenBank/DDBJ databases">
        <authorList>
            <person name="Ryan C."/>
        </authorList>
    </citation>
    <scope>NUCLEOTIDE SEQUENCE [LARGE SCALE GENOMIC DNA]</scope>
</reference>
<evidence type="ECO:0000259" key="6">
    <source>
        <dbReference type="PROSITE" id="PS51471"/>
    </source>
</evidence>
<dbReference type="PROSITE" id="PS51471">
    <property type="entry name" value="FE2OG_OXY"/>
    <property type="match status" value="1"/>
</dbReference>
<evidence type="ECO:0000313" key="8">
    <source>
        <dbReference type="Proteomes" id="UP001497457"/>
    </source>
</evidence>
<evidence type="ECO:0000313" key="7">
    <source>
        <dbReference type="EMBL" id="CAL4940587.1"/>
    </source>
</evidence>
<evidence type="ECO:0000256" key="3">
    <source>
        <dbReference type="ARBA" id="ARBA00023002"/>
    </source>
</evidence>
<dbReference type="Pfam" id="PF14226">
    <property type="entry name" value="DIOX_N"/>
    <property type="match status" value="1"/>
</dbReference>
<keyword evidence="8" id="KW-1185">Reference proteome</keyword>
<keyword evidence="2 5" id="KW-0479">Metal-binding</keyword>
<dbReference type="SUPFAM" id="SSF51197">
    <property type="entry name" value="Clavaminate synthase-like"/>
    <property type="match status" value="1"/>
</dbReference>